<feature type="region of interest" description="Disordered" evidence="4">
    <location>
        <begin position="91"/>
        <end position="112"/>
    </location>
</feature>
<evidence type="ECO:0000256" key="2">
    <source>
        <dbReference type="ARBA" id="ARBA00023163"/>
    </source>
</evidence>
<feature type="domain" description="BHLH" evidence="5">
    <location>
        <begin position="280"/>
        <end position="329"/>
    </location>
</feature>
<evidence type="ECO:0000256" key="4">
    <source>
        <dbReference type="SAM" id="MobiDB-lite"/>
    </source>
</evidence>
<dbReference type="FunCoup" id="D8RDP9">
    <property type="interactions" value="43"/>
</dbReference>
<dbReference type="GO" id="GO:0046983">
    <property type="term" value="F:protein dimerization activity"/>
    <property type="evidence" value="ECO:0007669"/>
    <property type="project" value="InterPro"/>
</dbReference>
<dbReference type="HOGENOM" id="CLU_325824_0_0_1"/>
<evidence type="ECO:0000256" key="3">
    <source>
        <dbReference type="ARBA" id="ARBA00023242"/>
    </source>
</evidence>
<dbReference type="GO" id="GO:0006355">
    <property type="term" value="P:regulation of DNA-templated transcription"/>
    <property type="evidence" value="ECO:0000318"/>
    <property type="project" value="GO_Central"/>
</dbReference>
<dbReference type="CDD" id="cd18918">
    <property type="entry name" value="bHLH_AtMYC1_like"/>
    <property type="match status" value="1"/>
</dbReference>
<dbReference type="SUPFAM" id="SSF47459">
    <property type="entry name" value="HLH, helix-loop-helix DNA-binding domain"/>
    <property type="match status" value="1"/>
</dbReference>
<dbReference type="Proteomes" id="UP000001514">
    <property type="component" value="Unassembled WGS sequence"/>
</dbReference>
<dbReference type="SMART" id="SM00353">
    <property type="entry name" value="HLH"/>
    <property type="match status" value="1"/>
</dbReference>
<feature type="region of interest" description="Disordered" evidence="4">
    <location>
        <begin position="344"/>
        <end position="386"/>
    </location>
</feature>
<dbReference type="PANTHER" id="PTHR46834">
    <property type="entry name" value="TRANSCRIPTION FACTOR BHLH91"/>
    <property type="match status" value="1"/>
</dbReference>
<name>D8RDP9_SELML</name>
<sequence>MQHFGATTLYEDHNYFARSSESFTLEGGLDSDNGTGLLDLTDTLEKQLEASNLALGEIHSDAPQLSSELHVPSVEFELDDNGQLLHDMLQQQQPANSQQQSSTTTAASSTATATTWEENVHVLQEMLMQQQHIQVQQQNFFGNSTPPKFRRESELLSLLQLPRCASSSLPGGTISGPFNSVSSKKLSHPGALSSFTTAAEIGDSSHVHGQQLLPQPSFRHLLHTLPHASDHHLSSKSGIMRPPGLLDLEDRDTSGGHEEGRLFPSLFEKRDFTFGKGAENRGINHFATERQRREYLNEKYQTLRSLVPNPSKADRASIVADAIEYVKELKRTVQELQLLVEEKRRGSNKRRCKASPDNPSEGGGATDMESSSAIQPGGTRVSKETTFLGDGSQLRSSWLQRTSQMGTQIDVRIVDDEVNIKLTQRRRRNYVLLAVLRSLNELHLDLLHANGASIGEHHIFMFNTKIMEGTSTFAGQVATKLIDALGKICSYRNANRIKLTTNMSAFSGRPSGSTMNTIFDIAQEYHPPQLGKRRLWPLATKRFFKFTPAVAPLRLWRTKFSAERENTGREFPDANITRKQFSKNMATATSESNKQLLVLRFLFLHDPGTKACAKQFLQESLWLPESPASEQAVISPMPRNRHDVFTQNLLLDHRGKLMTISRAYVLGMQKQDLLGRIDLLSVSKFATKVNLSPFILQKFPALSIVHPIRSAKFVYSSSIEIERLGLKCLKGKDSKGNHIKRKVSEADLNFHLVGQSEDDVRFFLVEVTRSRKLHPENLNIRLCQAFRKATSFYIKWCSLNVGFAPSSRAERQLKRATISAATFLSSMEVITPKKPTILITYGQVTRRYYLATGKRIPAYYCSLINEQDDLKTLLALNTILGLKHW</sequence>
<keyword evidence="2" id="KW-0804">Transcription</keyword>
<proteinExistence type="predicted"/>
<dbReference type="Gene3D" id="4.10.280.10">
    <property type="entry name" value="Helix-loop-helix DNA-binding domain"/>
    <property type="match status" value="1"/>
</dbReference>
<accession>D8RDP9</accession>
<dbReference type="KEGG" id="smo:SELMODRAFT_410122"/>
<dbReference type="InParanoid" id="D8RDP9"/>
<reference evidence="6 7" key="1">
    <citation type="journal article" date="2011" name="Science">
        <title>The Selaginella genome identifies genetic changes associated with the evolution of vascular plants.</title>
        <authorList>
            <person name="Banks J.A."/>
            <person name="Nishiyama T."/>
            <person name="Hasebe M."/>
            <person name="Bowman J.L."/>
            <person name="Gribskov M."/>
            <person name="dePamphilis C."/>
            <person name="Albert V.A."/>
            <person name="Aono N."/>
            <person name="Aoyama T."/>
            <person name="Ambrose B.A."/>
            <person name="Ashton N.W."/>
            <person name="Axtell M.J."/>
            <person name="Barker E."/>
            <person name="Barker M.S."/>
            <person name="Bennetzen J.L."/>
            <person name="Bonawitz N.D."/>
            <person name="Chapple C."/>
            <person name="Cheng C."/>
            <person name="Correa L.G."/>
            <person name="Dacre M."/>
            <person name="DeBarry J."/>
            <person name="Dreyer I."/>
            <person name="Elias M."/>
            <person name="Engstrom E.M."/>
            <person name="Estelle M."/>
            <person name="Feng L."/>
            <person name="Finet C."/>
            <person name="Floyd S.K."/>
            <person name="Frommer W.B."/>
            <person name="Fujita T."/>
            <person name="Gramzow L."/>
            <person name="Gutensohn M."/>
            <person name="Harholt J."/>
            <person name="Hattori M."/>
            <person name="Heyl A."/>
            <person name="Hirai T."/>
            <person name="Hiwatashi Y."/>
            <person name="Ishikawa M."/>
            <person name="Iwata M."/>
            <person name="Karol K.G."/>
            <person name="Koehler B."/>
            <person name="Kolukisaoglu U."/>
            <person name="Kubo M."/>
            <person name="Kurata T."/>
            <person name="Lalonde S."/>
            <person name="Li K."/>
            <person name="Li Y."/>
            <person name="Litt A."/>
            <person name="Lyons E."/>
            <person name="Manning G."/>
            <person name="Maruyama T."/>
            <person name="Michael T.P."/>
            <person name="Mikami K."/>
            <person name="Miyazaki S."/>
            <person name="Morinaga S."/>
            <person name="Murata T."/>
            <person name="Mueller-Roeber B."/>
            <person name="Nelson D.R."/>
            <person name="Obara M."/>
            <person name="Oguri Y."/>
            <person name="Olmstead R.G."/>
            <person name="Onodera N."/>
            <person name="Petersen B.L."/>
            <person name="Pils B."/>
            <person name="Prigge M."/>
            <person name="Rensing S.A."/>
            <person name="Riano-Pachon D.M."/>
            <person name="Roberts A.W."/>
            <person name="Sato Y."/>
            <person name="Scheller H.V."/>
            <person name="Schulz B."/>
            <person name="Schulz C."/>
            <person name="Shakirov E.V."/>
            <person name="Shibagaki N."/>
            <person name="Shinohara N."/>
            <person name="Shippen D.E."/>
            <person name="Soerensen I."/>
            <person name="Sotooka R."/>
            <person name="Sugimoto N."/>
            <person name="Sugita M."/>
            <person name="Sumikawa N."/>
            <person name="Tanurdzic M."/>
            <person name="Theissen G."/>
            <person name="Ulvskov P."/>
            <person name="Wakazuki S."/>
            <person name="Weng J.K."/>
            <person name="Willats W.W."/>
            <person name="Wipf D."/>
            <person name="Wolf P.G."/>
            <person name="Yang L."/>
            <person name="Zimmer A.D."/>
            <person name="Zhu Q."/>
            <person name="Mitros T."/>
            <person name="Hellsten U."/>
            <person name="Loque D."/>
            <person name="Otillar R."/>
            <person name="Salamov A."/>
            <person name="Schmutz J."/>
            <person name="Shapiro H."/>
            <person name="Lindquist E."/>
            <person name="Lucas S."/>
            <person name="Rokhsar D."/>
            <person name="Grigoriev I.V."/>
        </authorList>
    </citation>
    <scope>NUCLEOTIDE SEQUENCE [LARGE SCALE GENOMIC DNA]</scope>
</reference>
<evidence type="ECO:0000313" key="6">
    <source>
        <dbReference type="EMBL" id="EFJ29290.1"/>
    </source>
</evidence>
<protein>
    <recommendedName>
        <fullName evidence="5">BHLH domain-containing protein</fullName>
    </recommendedName>
</protein>
<dbReference type="InterPro" id="IPR011598">
    <property type="entry name" value="bHLH_dom"/>
</dbReference>
<dbReference type="InterPro" id="IPR045896">
    <property type="entry name" value="MYC1-like_bHLH"/>
</dbReference>
<dbReference type="PROSITE" id="PS50888">
    <property type="entry name" value="BHLH"/>
    <property type="match status" value="1"/>
</dbReference>
<dbReference type="Pfam" id="PF00010">
    <property type="entry name" value="HLH"/>
    <property type="match status" value="1"/>
</dbReference>
<dbReference type="InterPro" id="IPR045895">
    <property type="entry name" value="bHLH91-like"/>
</dbReference>
<keyword evidence="7" id="KW-1185">Reference proteome</keyword>
<dbReference type="PANTHER" id="PTHR46834:SF1">
    <property type="entry name" value="TRANSCRIPTION FACTOR BHLH10"/>
    <property type="match status" value="1"/>
</dbReference>
<evidence type="ECO:0000259" key="5">
    <source>
        <dbReference type="PROSITE" id="PS50888"/>
    </source>
</evidence>
<dbReference type="AlphaFoldDB" id="D8RDP9"/>
<evidence type="ECO:0000256" key="1">
    <source>
        <dbReference type="ARBA" id="ARBA00023015"/>
    </source>
</evidence>
<dbReference type="eggNOG" id="ENOG502QQIQ">
    <property type="taxonomic scope" value="Eukaryota"/>
</dbReference>
<gene>
    <name evidence="6" type="ORF">SELMODRAFT_410122</name>
</gene>
<organism evidence="7">
    <name type="scientific">Selaginella moellendorffii</name>
    <name type="common">Spikemoss</name>
    <dbReference type="NCBI Taxonomy" id="88036"/>
    <lineage>
        <taxon>Eukaryota</taxon>
        <taxon>Viridiplantae</taxon>
        <taxon>Streptophyta</taxon>
        <taxon>Embryophyta</taxon>
        <taxon>Tracheophyta</taxon>
        <taxon>Lycopodiopsida</taxon>
        <taxon>Selaginellales</taxon>
        <taxon>Selaginellaceae</taxon>
        <taxon>Selaginella</taxon>
    </lineage>
</organism>
<dbReference type="InterPro" id="IPR036638">
    <property type="entry name" value="HLH_DNA-bd_sf"/>
</dbReference>
<evidence type="ECO:0000313" key="7">
    <source>
        <dbReference type="Proteomes" id="UP000001514"/>
    </source>
</evidence>
<dbReference type="EMBL" id="GL377577">
    <property type="protein sequence ID" value="EFJ29290.1"/>
    <property type="molecule type" value="Genomic_DNA"/>
</dbReference>
<dbReference type="Gramene" id="EFJ29290">
    <property type="protein sequence ID" value="EFJ29290"/>
    <property type="gene ID" value="SELMODRAFT_410122"/>
</dbReference>
<keyword evidence="1" id="KW-0805">Transcription regulation</keyword>
<keyword evidence="3" id="KW-0539">Nucleus</keyword>